<dbReference type="AlphaFoldDB" id="C8V0C3"/>
<dbReference type="KEGG" id="ani:ANIA_06460"/>
<dbReference type="STRING" id="227321.C8V0C3"/>
<dbReference type="PANTHER" id="PTHR10730:SF53">
    <property type="entry name" value="GLYCOSYLTRANSFERASE 25 FAMILY MEMBER"/>
    <property type="match status" value="1"/>
</dbReference>
<proteinExistence type="inferred from homology"/>
<dbReference type="GO" id="GO:0016740">
    <property type="term" value="F:transferase activity"/>
    <property type="evidence" value="ECO:0007669"/>
    <property type="project" value="UniProtKB-KW"/>
</dbReference>
<evidence type="ECO:0000313" key="5">
    <source>
        <dbReference type="EMBL" id="CBF69429.1"/>
    </source>
</evidence>
<gene>
    <name evidence="5" type="ORF">ANIA_06460</name>
</gene>
<feature type="transmembrane region" description="Helical" evidence="4">
    <location>
        <begin position="14"/>
        <end position="33"/>
    </location>
</feature>
<name>C8V0C3_EMENI</name>
<dbReference type="OrthoDB" id="47375at2759"/>
<comment type="similarity">
    <text evidence="1">Belongs to the glycosyltransferase 25 family.</text>
</comment>
<evidence type="ECO:0000256" key="1">
    <source>
        <dbReference type="ARBA" id="ARBA00006721"/>
    </source>
</evidence>
<dbReference type="eggNOG" id="ENOG502S3CD">
    <property type="taxonomic scope" value="Eukaryota"/>
</dbReference>
<dbReference type="PANTHER" id="PTHR10730">
    <property type="entry name" value="PROCOLLAGEN-LYSINE,2-OXOGLUTARATE 5-DIOXYGENASE/GLYCOSYLTRANSFERASE 25 FAMILY MEMBER"/>
    <property type="match status" value="1"/>
</dbReference>
<evidence type="ECO:0008006" key="7">
    <source>
        <dbReference type="Google" id="ProtNLM"/>
    </source>
</evidence>
<evidence type="ECO:0000256" key="2">
    <source>
        <dbReference type="ARBA" id="ARBA00022676"/>
    </source>
</evidence>
<dbReference type="RefSeq" id="XP_664064.2">
    <property type="nucleotide sequence ID" value="XM_658972.2"/>
</dbReference>
<keyword evidence="4" id="KW-0472">Membrane</keyword>
<keyword evidence="4" id="KW-1133">Transmembrane helix</keyword>
<dbReference type="Proteomes" id="UP000000560">
    <property type="component" value="Chromosome I"/>
</dbReference>
<keyword evidence="6" id="KW-1185">Reference proteome</keyword>
<accession>C8V0C3</accession>
<evidence type="ECO:0000256" key="3">
    <source>
        <dbReference type="ARBA" id="ARBA00022679"/>
    </source>
</evidence>
<reference evidence="6" key="2">
    <citation type="journal article" date="2009" name="Fungal Genet. Biol.">
        <title>The 2008 update of the Aspergillus nidulans genome annotation: a community effort.</title>
        <authorList>
            <person name="Wortman J.R."/>
            <person name="Gilsenan J.M."/>
            <person name="Joardar V."/>
            <person name="Deegan J."/>
            <person name="Clutterbuck J."/>
            <person name="Andersen M.R."/>
            <person name="Archer D."/>
            <person name="Bencina M."/>
            <person name="Braus G."/>
            <person name="Coutinho P."/>
            <person name="von Dohren H."/>
            <person name="Doonan J."/>
            <person name="Driessen A.J."/>
            <person name="Durek P."/>
            <person name="Espeso E."/>
            <person name="Fekete E."/>
            <person name="Flipphi M."/>
            <person name="Estrada C.G."/>
            <person name="Geysens S."/>
            <person name="Goldman G."/>
            <person name="de Groot P.W."/>
            <person name="Hansen K."/>
            <person name="Harris S.D."/>
            <person name="Heinekamp T."/>
            <person name="Helmstaedt K."/>
            <person name="Henrissat B."/>
            <person name="Hofmann G."/>
            <person name="Homan T."/>
            <person name="Horio T."/>
            <person name="Horiuchi H."/>
            <person name="James S."/>
            <person name="Jones M."/>
            <person name="Karaffa L."/>
            <person name="Karanyi Z."/>
            <person name="Kato M."/>
            <person name="Keller N."/>
            <person name="Kelly D.E."/>
            <person name="Kiel J.A."/>
            <person name="Kim J.M."/>
            <person name="van der Klei I.J."/>
            <person name="Klis F.M."/>
            <person name="Kovalchuk A."/>
            <person name="Krasevec N."/>
            <person name="Kubicek C.P."/>
            <person name="Liu B."/>
            <person name="Maccabe A."/>
            <person name="Meyer V."/>
            <person name="Mirabito P."/>
            <person name="Miskei M."/>
            <person name="Mos M."/>
            <person name="Mullins J."/>
            <person name="Nelson D.R."/>
            <person name="Nielsen J."/>
            <person name="Oakley B.R."/>
            <person name="Osmani S.A."/>
            <person name="Pakula T."/>
            <person name="Paszewski A."/>
            <person name="Paulsen I."/>
            <person name="Pilsyk S."/>
            <person name="Pocsi I."/>
            <person name="Punt P.J."/>
            <person name="Ram A.F."/>
            <person name="Ren Q."/>
            <person name="Robellet X."/>
            <person name="Robson G."/>
            <person name="Seiboth B."/>
            <person name="van Solingen P."/>
            <person name="Specht T."/>
            <person name="Sun J."/>
            <person name="Taheri-Talesh N."/>
            <person name="Takeshita N."/>
            <person name="Ussery D."/>
            <person name="vanKuyk P.A."/>
            <person name="Visser H."/>
            <person name="van de Vondervoort P.J."/>
            <person name="de Vries R.P."/>
            <person name="Walton J."/>
            <person name="Xiang X."/>
            <person name="Xiong Y."/>
            <person name="Zeng A.P."/>
            <person name="Brandt B.W."/>
            <person name="Cornell M.J."/>
            <person name="van den Hondel C.A."/>
            <person name="Visser J."/>
            <person name="Oliver S.G."/>
            <person name="Turner G."/>
        </authorList>
    </citation>
    <scope>GENOME REANNOTATION</scope>
    <source>
        <strain evidence="6">FGSC A4 / ATCC 38163 / CBS 112.46 / NRRL 194 / M139</strain>
    </source>
</reference>
<organism evidence="5 6">
    <name type="scientific">Emericella nidulans (strain FGSC A4 / ATCC 38163 / CBS 112.46 / NRRL 194 / M139)</name>
    <name type="common">Aspergillus nidulans</name>
    <dbReference type="NCBI Taxonomy" id="227321"/>
    <lineage>
        <taxon>Eukaryota</taxon>
        <taxon>Fungi</taxon>
        <taxon>Dikarya</taxon>
        <taxon>Ascomycota</taxon>
        <taxon>Pezizomycotina</taxon>
        <taxon>Eurotiomycetes</taxon>
        <taxon>Eurotiomycetidae</taxon>
        <taxon>Eurotiales</taxon>
        <taxon>Aspergillaceae</taxon>
        <taxon>Aspergillus</taxon>
        <taxon>Aspergillus subgen. Nidulantes</taxon>
    </lineage>
</organism>
<dbReference type="InterPro" id="IPR050757">
    <property type="entry name" value="Collagen_mod_GT25"/>
</dbReference>
<protein>
    <recommendedName>
        <fullName evidence="7">Glycosyltransferase family 25 protein</fullName>
    </recommendedName>
</protein>
<keyword evidence="3" id="KW-0808">Transferase</keyword>
<dbReference type="VEuPathDB" id="FungiDB:AN6460"/>
<sequence>MSRSAAAWAFAVRWRWYLGLAPTITLLWMVYLLSSYQRPRVIAQSHTLSADNSTAENSFTRPPLTGAGNSTLGFETILALSPFPSWRTTGLQAAAQLTGLDIQIPPQPPVPPEIIDAFAGLGPEDARHPNHGSAVAWVAHLDLIKYVVQSDFETALILEDDVDWDLSIREQMVAVAEAVRRLTKTTDSTGAPYGLSWDVLWVGLCAETWDQEFETQFIVDETVIPADRYVGLGKAPIDRLPPGQRAVFYSGAPICTFAYALTRTGARNVLLDVGAGKDEAFDISLMNGCRERNLTCISVLPELFRHYIPSDKVGASSLVNTKDGEETSTEIEEEMGHTENILESARCHALWGQPCPA</sequence>
<evidence type="ECO:0000313" key="6">
    <source>
        <dbReference type="Proteomes" id="UP000000560"/>
    </source>
</evidence>
<dbReference type="HOGENOM" id="CLU_032992_3_0_1"/>
<dbReference type="GeneID" id="2871359"/>
<evidence type="ECO:0000256" key="4">
    <source>
        <dbReference type="SAM" id="Phobius"/>
    </source>
</evidence>
<reference evidence="6" key="1">
    <citation type="journal article" date="2005" name="Nature">
        <title>Sequencing of Aspergillus nidulans and comparative analysis with A. fumigatus and A. oryzae.</title>
        <authorList>
            <person name="Galagan J.E."/>
            <person name="Calvo S.E."/>
            <person name="Cuomo C."/>
            <person name="Ma L.J."/>
            <person name="Wortman J.R."/>
            <person name="Batzoglou S."/>
            <person name="Lee S.I."/>
            <person name="Basturkmen M."/>
            <person name="Spevak C.C."/>
            <person name="Clutterbuck J."/>
            <person name="Kapitonov V."/>
            <person name="Jurka J."/>
            <person name="Scazzocchio C."/>
            <person name="Farman M."/>
            <person name="Butler J."/>
            <person name="Purcell S."/>
            <person name="Harris S."/>
            <person name="Braus G.H."/>
            <person name="Draht O."/>
            <person name="Busch S."/>
            <person name="D'Enfert C."/>
            <person name="Bouchier C."/>
            <person name="Goldman G.H."/>
            <person name="Bell-Pedersen D."/>
            <person name="Griffiths-Jones S."/>
            <person name="Doonan J.H."/>
            <person name="Yu J."/>
            <person name="Vienken K."/>
            <person name="Pain A."/>
            <person name="Freitag M."/>
            <person name="Selker E.U."/>
            <person name="Archer D.B."/>
            <person name="Penalva M.A."/>
            <person name="Oakley B.R."/>
            <person name="Momany M."/>
            <person name="Tanaka T."/>
            <person name="Kumagai T."/>
            <person name="Asai K."/>
            <person name="Machida M."/>
            <person name="Nierman W.C."/>
            <person name="Denning D.W."/>
            <person name="Caddick M."/>
            <person name="Hynes M."/>
            <person name="Paoletti M."/>
            <person name="Fischer R."/>
            <person name="Miller B."/>
            <person name="Dyer P."/>
            <person name="Sachs M.S."/>
            <person name="Osmani S.A."/>
            <person name="Birren B.W."/>
        </authorList>
    </citation>
    <scope>NUCLEOTIDE SEQUENCE [LARGE SCALE GENOMIC DNA]</scope>
    <source>
        <strain evidence="6">FGSC A4 / ATCC 38163 / CBS 112.46 / NRRL 194 / M139</strain>
    </source>
</reference>
<keyword evidence="4" id="KW-0812">Transmembrane</keyword>
<dbReference type="OMA" id="PTACPHK"/>
<keyword evidence="2" id="KW-0328">Glycosyltransferase</keyword>
<dbReference type="InParanoid" id="C8V0C3"/>
<dbReference type="EMBL" id="BN001301">
    <property type="protein sequence ID" value="CBF69429.1"/>
    <property type="molecule type" value="Genomic_DNA"/>
</dbReference>